<feature type="signal peptide" evidence="1">
    <location>
        <begin position="1"/>
        <end position="24"/>
    </location>
</feature>
<evidence type="ECO:0000256" key="1">
    <source>
        <dbReference type="SAM" id="SignalP"/>
    </source>
</evidence>
<organism evidence="2 3">
    <name type="scientific">Arthrobotrys musiformis</name>
    <dbReference type="NCBI Taxonomy" id="47236"/>
    <lineage>
        <taxon>Eukaryota</taxon>
        <taxon>Fungi</taxon>
        <taxon>Dikarya</taxon>
        <taxon>Ascomycota</taxon>
        <taxon>Pezizomycotina</taxon>
        <taxon>Orbiliomycetes</taxon>
        <taxon>Orbiliales</taxon>
        <taxon>Orbiliaceae</taxon>
        <taxon>Arthrobotrys</taxon>
    </lineage>
</organism>
<keyword evidence="1" id="KW-0732">Signal</keyword>
<sequence length="242" mass="26675">MFSFNSVLFVLVNTLLYLSLPVQSFPLAQIYNEIKAHSSSGPRVSHLKVRTAGPTHAGIITHPPAQLQQAIFGIERPEPDLLPESGLYTRGGLSKATQEALDKFLASNQNQPSIFYGLSIVGLGLYDQPNGVWQFRLRVDLAVTTLKDAKGHTKLPQLTVAYTQPHPTDANSLVMGDLLDIYELSEEDIMETITTDEPAARLMAFLSSRVSRMAGFQHKHVGTEEFELTHPRTTDGKAVGYN</sequence>
<reference evidence="2 3" key="1">
    <citation type="submission" date="2023-08" db="EMBL/GenBank/DDBJ databases">
        <authorList>
            <person name="Palmer J.M."/>
        </authorList>
    </citation>
    <scope>NUCLEOTIDE SEQUENCE [LARGE SCALE GENOMIC DNA]</scope>
    <source>
        <strain evidence="2 3">TWF481</strain>
    </source>
</reference>
<dbReference type="Proteomes" id="UP001370758">
    <property type="component" value="Unassembled WGS sequence"/>
</dbReference>
<dbReference type="EMBL" id="JAVHJL010000005">
    <property type="protein sequence ID" value="KAK6503398.1"/>
    <property type="molecule type" value="Genomic_DNA"/>
</dbReference>
<name>A0AAV9WCU7_9PEZI</name>
<keyword evidence="3" id="KW-1185">Reference proteome</keyword>
<comment type="caution">
    <text evidence="2">The sequence shown here is derived from an EMBL/GenBank/DDBJ whole genome shotgun (WGS) entry which is preliminary data.</text>
</comment>
<protein>
    <submittedName>
        <fullName evidence="2">Uncharacterized protein</fullName>
    </submittedName>
</protein>
<evidence type="ECO:0000313" key="2">
    <source>
        <dbReference type="EMBL" id="KAK6503398.1"/>
    </source>
</evidence>
<feature type="chain" id="PRO_5043956597" evidence="1">
    <location>
        <begin position="25"/>
        <end position="242"/>
    </location>
</feature>
<dbReference type="AlphaFoldDB" id="A0AAV9WCU7"/>
<accession>A0AAV9WCU7</accession>
<evidence type="ECO:0000313" key="3">
    <source>
        <dbReference type="Proteomes" id="UP001370758"/>
    </source>
</evidence>
<proteinExistence type="predicted"/>
<gene>
    <name evidence="2" type="ORF">TWF481_008418</name>
</gene>